<feature type="compositionally biased region" description="Polar residues" evidence="4">
    <location>
        <begin position="616"/>
        <end position="631"/>
    </location>
</feature>
<dbReference type="InterPro" id="IPR056200">
    <property type="entry name" value="NT_N"/>
</dbReference>
<dbReference type="InterPro" id="IPR029034">
    <property type="entry name" value="Cystine-knot_cytokine"/>
</dbReference>
<dbReference type="GeneID" id="107228153"/>
<feature type="region of interest" description="Disordered" evidence="4">
    <location>
        <begin position="474"/>
        <end position="561"/>
    </location>
</feature>
<keyword evidence="3" id="KW-0325">Glycoprotein</keyword>
<evidence type="ECO:0000313" key="8">
    <source>
        <dbReference type="Proteomes" id="UP000829291"/>
    </source>
</evidence>
<evidence type="ECO:0000256" key="1">
    <source>
        <dbReference type="ARBA" id="ARBA00022729"/>
    </source>
</evidence>
<keyword evidence="1 5" id="KW-0732">Signal</keyword>
<dbReference type="Pfam" id="PF24103">
    <property type="entry name" value="NT_N"/>
    <property type="match status" value="1"/>
</dbReference>
<evidence type="ECO:0000259" key="6">
    <source>
        <dbReference type="Pfam" id="PF16077"/>
    </source>
</evidence>
<feature type="region of interest" description="Disordered" evidence="4">
    <location>
        <begin position="172"/>
        <end position="213"/>
    </location>
</feature>
<keyword evidence="2" id="KW-1015">Disulfide bond</keyword>
<feature type="region of interest" description="Disordered" evidence="4">
    <location>
        <begin position="616"/>
        <end position="638"/>
    </location>
</feature>
<dbReference type="Gene3D" id="2.10.90.10">
    <property type="entry name" value="Cystine-knot cytokines"/>
    <property type="match status" value="1"/>
</dbReference>
<dbReference type="Proteomes" id="UP000829291">
    <property type="component" value="Chromosome 1"/>
</dbReference>
<dbReference type="InterPro" id="IPR052444">
    <property type="entry name" value="Spz/Toll_ligand-like"/>
</dbReference>
<feature type="compositionally biased region" description="Basic residues" evidence="4">
    <location>
        <begin position="172"/>
        <end position="181"/>
    </location>
</feature>
<dbReference type="Pfam" id="PF16077">
    <property type="entry name" value="Spaetzle"/>
    <property type="match status" value="1"/>
</dbReference>
<protein>
    <submittedName>
        <fullName evidence="9">Uncharacterized protein LOC107228153 isoform X1</fullName>
    </submittedName>
</protein>
<reference evidence="9" key="1">
    <citation type="submission" date="2025-08" db="UniProtKB">
        <authorList>
            <consortium name="RefSeq"/>
        </authorList>
    </citation>
    <scope>IDENTIFICATION</scope>
    <source>
        <tissue evidence="9">Thorax and Abdomen</tissue>
    </source>
</reference>
<dbReference type="SUPFAM" id="SSF57501">
    <property type="entry name" value="Cystine-knot cytokines"/>
    <property type="match status" value="1"/>
</dbReference>
<accession>A0ABM3GRB5</accession>
<gene>
    <name evidence="9" type="primary">LOC107228153</name>
</gene>
<evidence type="ECO:0000256" key="3">
    <source>
        <dbReference type="ARBA" id="ARBA00023180"/>
    </source>
</evidence>
<feature type="domain" description="Neurotrophin 1 N-terminal" evidence="7">
    <location>
        <begin position="59"/>
        <end position="153"/>
    </location>
</feature>
<name>A0ABM3GRB5_NEOLC</name>
<keyword evidence="8" id="KW-1185">Reference proteome</keyword>
<organism evidence="8 9">
    <name type="scientific">Neodiprion lecontei</name>
    <name type="common">Redheaded pine sawfly</name>
    <dbReference type="NCBI Taxonomy" id="441921"/>
    <lineage>
        <taxon>Eukaryota</taxon>
        <taxon>Metazoa</taxon>
        <taxon>Ecdysozoa</taxon>
        <taxon>Arthropoda</taxon>
        <taxon>Hexapoda</taxon>
        <taxon>Insecta</taxon>
        <taxon>Pterygota</taxon>
        <taxon>Neoptera</taxon>
        <taxon>Endopterygota</taxon>
        <taxon>Hymenoptera</taxon>
        <taxon>Tenthredinoidea</taxon>
        <taxon>Diprionidae</taxon>
        <taxon>Diprioninae</taxon>
        <taxon>Neodiprion</taxon>
    </lineage>
</organism>
<evidence type="ECO:0000259" key="7">
    <source>
        <dbReference type="Pfam" id="PF24103"/>
    </source>
</evidence>
<feature type="chain" id="PRO_5047514078" evidence="5">
    <location>
        <begin position="25"/>
        <end position="638"/>
    </location>
</feature>
<dbReference type="PANTHER" id="PTHR23199">
    <property type="entry name" value="NEUROTROPHIN 1-RELATED"/>
    <property type="match status" value="1"/>
</dbReference>
<evidence type="ECO:0000256" key="5">
    <source>
        <dbReference type="SAM" id="SignalP"/>
    </source>
</evidence>
<proteinExistence type="predicted"/>
<feature type="signal peptide" evidence="5">
    <location>
        <begin position="1"/>
        <end position="24"/>
    </location>
</feature>
<sequence length="638" mass="71984">MRIPRRSECFLVLALLGTVATTRAEEEDDLDDVGFEDGGDLADDKISTSLNVEGGFFEKKELEIRNAVLSAVKVPEKQAQLSQVLPIIRSMSPPQKRAMAVLVTTRMSHNDTTLPFDKVEALFGGNDKKNVTRDLMLPISMDIAKIIADDIPEDLPEAQELRYYVPVGKRRRPQYYSKPRRPSTMNRRNVHPDGPRPTLPRPGRRPMDVKRSPTEQECTFFTSTVCLEAADYPHEAILRSIRSNREMISALLADYKSQSTTEFYDDRLPVALPLENKFENRFESNEIKRSDNNSPYAESVEEGFTCPSQIRYARPQLARAASGDWKYIINTGEHTQTLRLEKCTKPQSSCSFVSDNYKSSCTQVFTYHRLLTWDTNLGLHMDIFKVPTCCSCHVLGYSDLYPPHRKNPPSKLNENFPGADFAAEDQADKYRDFSNPGSNFISKKSPSANFESSYVSGGSNPSYVDDAASSANYNFFEKKPNPNTTPPGRPVLTPTLRTRAKKPSGASRPFDNLPQQHAPNTRAPGYTGPASKHRSRPNRPFRRESNTQLDYPGNQEADTTGKRYSQQFDQAVDATTRVQSVSYNEEYEDPPRRVNYNYHPIIDFFKPEASMLQSVQPQMATQPAPVQSSNAWKPIVSA</sequence>
<feature type="compositionally biased region" description="Basic residues" evidence="4">
    <location>
        <begin position="531"/>
        <end position="540"/>
    </location>
</feature>
<dbReference type="InterPro" id="IPR032104">
    <property type="entry name" value="Spaetzle"/>
</dbReference>
<dbReference type="RefSeq" id="XP_046602796.1">
    <property type="nucleotide sequence ID" value="XM_046746840.1"/>
</dbReference>
<dbReference type="PANTHER" id="PTHR23199:SF12">
    <property type="entry name" value="NEUROTROPHIN 1-RELATED"/>
    <property type="match status" value="1"/>
</dbReference>
<evidence type="ECO:0000256" key="4">
    <source>
        <dbReference type="SAM" id="MobiDB-lite"/>
    </source>
</evidence>
<evidence type="ECO:0000313" key="9">
    <source>
        <dbReference type="RefSeq" id="XP_046602796.1"/>
    </source>
</evidence>
<evidence type="ECO:0000256" key="2">
    <source>
        <dbReference type="ARBA" id="ARBA00023157"/>
    </source>
</evidence>
<feature type="domain" description="Spaetzle" evidence="6">
    <location>
        <begin position="305"/>
        <end position="394"/>
    </location>
</feature>